<name>A0A9P0HDE6_NEZVI</name>
<protein>
    <submittedName>
        <fullName evidence="1">Uncharacterized protein</fullName>
    </submittedName>
</protein>
<dbReference type="Proteomes" id="UP001152798">
    <property type="component" value="Chromosome 4"/>
</dbReference>
<dbReference type="EMBL" id="OV725080">
    <property type="protein sequence ID" value="CAH1399696.1"/>
    <property type="molecule type" value="Genomic_DNA"/>
</dbReference>
<reference evidence="1" key="1">
    <citation type="submission" date="2022-01" db="EMBL/GenBank/DDBJ databases">
        <authorList>
            <person name="King R."/>
        </authorList>
    </citation>
    <scope>NUCLEOTIDE SEQUENCE</scope>
</reference>
<sequence length="101" mass="11776">MTPEEILWRTMACVHVSLWTRDPALRGHGCHHLRRNSFDGRIFYWTFKRNVQRDLRSILKLNWPTNADTLIKAISWKPEAIRSILSGDSDGSWALTGIDRD</sequence>
<organism evidence="1 2">
    <name type="scientific">Nezara viridula</name>
    <name type="common">Southern green stink bug</name>
    <name type="synonym">Cimex viridulus</name>
    <dbReference type="NCBI Taxonomy" id="85310"/>
    <lineage>
        <taxon>Eukaryota</taxon>
        <taxon>Metazoa</taxon>
        <taxon>Ecdysozoa</taxon>
        <taxon>Arthropoda</taxon>
        <taxon>Hexapoda</taxon>
        <taxon>Insecta</taxon>
        <taxon>Pterygota</taxon>
        <taxon>Neoptera</taxon>
        <taxon>Paraneoptera</taxon>
        <taxon>Hemiptera</taxon>
        <taxon>Heteroptera</taxon>
        <taxon>Panheteroptera</taxon>
        <taxon>Pentatomomorpha</taxon>
        <taxon>Pentatomoidea</taxon>
        <taxon>Pentatomidae</taxon>
        <taxon>Pentatominae</taxon>
        <taxon>Nezara</taxon>
    </lineage>
</organism>
<proteinExistence type="predicted"/>
<evidence type="ECO:0000313" key="2">
    <source>
        <dbReference type="Proteomes" id="UP001152798"/>
    </source>
</evidence>
<accession>A0A9P0HDE6</accession>
<keyword evidence="2" id="KW-1185">Reference proteome</keyword>
<gene>
    <name evidence="1" type="ORF">NEZAVI_LOCUS9095</name>
</gene>
<dbReference type="AlphaFoldDB" id="A0A9P0HDE6"/>
<evidence type="ECO:0000313" key="1">
    <source>
        <dbReference type="EMBL" id="CAH1399696.1"/>
    </source>
</evidence>